<evidence type="ECO:0000256" key="1">
    <source>
        <dbReference type="ARBA" id="ARBA00004418"/>
    </source>
</evidence>
<keyword evidence="6" id="KW-1185">Reference proteome</keyword>
<dbReference type="EMBL" id="CP081150">
    <property type="protein sequence ID" value="QZA77971.1"/>
    <property type="molecule type" value="Genomic_DNA"/>
</dbReference>
<protein>
    <submittedName>
        <fullName evidence="5">Extracellular solute-binding protein</fullName>
    </submittedName>
</protein>
<dbReference type="InterPro" id="IPR001188">
    <property type="entry name" value="Sperm_putr-bd"/>
</dbReference>
<dbReference type="Gene3D" id="3.40.190.10">
    <property type="entry name" value="Periplasmic binding protein-like II"/>
    <property type="match status" value="2"/>
</dbReference>
<keyword evidence="4" id="KW-0574">Periplasm</keyword>
<evidence type="ECO:0000313" key="5">
    <source>
        <dbReference type="EMBL" id="QZA77971.1"/>
    </source>
</evidence>
<evidence type="ECO:0000256" key="2">
    <source>
        <dbReference type="ARBA" id="ARBA00022448"/>
    </source>
</evidence>
<dbReference type="PRINTS" id="PR00909">
    <property type="entry name" value="SPERMDNBNDNG"/>
</dbReference>
<proteinExistence type="predicted"/>
<evidence type="ECO:0000256" key="3">
    <source>
        <dbReference type="ARBA" id="ARBA00022729"/>
    </source>
</evidence>
<name>A0ABX8Z5W9_9NEIS</name>
<gene>
    <name evidence="5" type="ORF">K4H28_00560</name>
</gene>
<dbReference type="InterPro" id="IPR006059">
    <property type="entry name" value="SBP"/>
</dbReference>
<keyword evidence="3" id="KW-0732">Signal</keyword>
<dbReference type="RefSeq" id="WP_221006349.1">
    <property type="nucleotide sequence ID" value="NZ_CP081150.1"/>
</dbReference>
<reference evidence="5 6" key="1">
    <citation type="submission" date="2021-08" db="EMBL/GenBank/DDBJ databases">
        <title>complete genome sequencing of Deefgea sp. D25.</title>
        <authorList>
            <person name="Bae J.-W."/>
            <person name="Gim D.-H."/>
        </authorList>
    </citation>
    <scope>NUCLEOTIDE SEQUENCE [LARGE SCALE GENOMIC DNA]</scope>
    <source>
        <strain evidence="5 6">D25</strain>
    </source>
</reference>
<evidence type="ECO:0000256" key="4">
    <source>
        <dbReference type="ARBA" id="ARBA00022764"/>
    </source>
</evidence>
<dbReference type="Pfam" id="PF13416">
    <property type="entry name" value="SBP_bac_8"/>
    <property type="match status" value="1"/>
</dbReference>
<dbReference type="SUPFAM" id="SSF53850">
    <property type="entry name" value="Periplasmic binding protein-like II"/>
    <property type="match status" value="1"/>
</dbReference>
<accession>A0ABX8Z5W9</accession>
<organism evidence="5 6">
    <name type="scientific">Deefgea tanakiae</name>
    <dbReference type="NCBI Taxonomy" id="2865840"/>
    <lineage>
        <taxon>Bacteria</taxon>
        <taxon>Pseudomonadati</taxon>
        <taxon>Pseudomonadota</taxon>
        <taxon>Betaproteobacteria</taxon>
        <taxon>Neisseriales</taxon>
        <taxon>Chitinibacteraceae</taxon>
        <taxon>Deefgea</taxon>
    </lineage>
</organism>
<comment type="subcellular location">
    <subcellularLocation>
        <location evidence="1">Periplasm</location>
    </subcellularLocation>
</comment>
<dbReference type="Proteomes" id="UP000825679">
    <property type="component" value="Chromosome"/>
</dbReference>
<sequence>MKVLTRASALLLIIAMLTQITWASDVLRILTWHGYADADWIAEFERDHDVRVDVTFVESDDELWEKLSKNHGEDFDVFAANTAELQRYIANNIATPIQIKNIPNSKNQALRFRNTEKITGLNHNGNLYAVPFTYSEMGLIYDKKQFKSAPTSMSALWLPQYQGKIILYDGSNHNFSLTALLLDAKNPFQLSPIEMNNTVKKLLELRAQNPIFYTGPEESVRLFLKNNAALMFANYGKQQVKQLQQANPEIGYIIPKEGALAWLDCWAITVSAKNKPLAGQWINFTLEKNISTALTRRQGLSNTLVANNLNEDDKIIWLEPSENFELRSQYWERIRAGNARKAPKKTQ</sequence>
<dbReference type="PANTHER" id="PTHR30222">
    <property type="entry name" value="SPERMIDINE/PUTRESCINE-BINDING PERIPLASMIC PROTEIN"/>
    <property type="match status" value="1"/>
</dbReference>
<dbReference type="PANTHER" id="PTHR30222:SF17">
    <property type="entry name" value="SPERMIDINE_PUTRESCINE-BINDING PERIPLASMIC PROTEIN"/>
    <property type="match status" value="1"/>
</dbReference>
<evidence type="ECO:0000313" key="6">
    <source>
        <dbReference type="Proteomes" id="UP000825679"/>
    </source>
</evidence>
<keyword evidence="2" id="KW-0813">Transport</keyword>